<evidence type="ECO:0000256" key="3">
    <source>
        <dbReference type="ARBA" id="ARBA00022448"/>
    </source>
</evidence>
<evidence type="ECO:0000256" key="7">
    <source>
        <dbReference type="ARBA" id="ARBA00022989"/>
    </source>
</evidence>
<dbReference type="EMBL" id="SACT01000008">
    <property type="protein sequence ID" value="RVT49453.1"/>
    <property type="molecule type" value="Genomic_DNA"/>
</dbReference>
<comment type="caution">
    <text evidence="11">The sequence shown here is derived from an EMBL/GenBank/DDBJ whole genome shotgun (WGS) entry which is preliminary data.</text>
</comment>
<accession>A0A437JRH8</accession>
<dbReference type="Proteomes" id="UP000288178">
    <property type="component" value="Unassembled WGS sequence"/>
</dbReference>
<evidence type="ECO:0000313" key="11">
    <source>
        <dbReference type="EMBL" id="RVT49453.1"/>
    </source>
</evidence>
<reference evidence="11 12" key="1">
    <citation type="submission" date="2019-01" db="EMBL/GenBank/DDBJ databases">
        <authorList>
            <person name="Chen W.-M."/>
        </authorList>
    </citation>
    <scope>NUCLEOTIDE SEQUENCE [LARGE SCALE GENOMIC DNA]</scope>
    <source>
        <strain evidence="11 12">ICH-3</strain>
    </source>
</reference>
<comment type="similarity">
    <text evidence="2 9">Belongs to the ABC-2 integral membrane protein family.</text>
</comment>
<keyword evidence="3 9" id="KW-0813">Transport</keyword>
<feature type="domain" description="ABC transmembrane type-2" evidence="10">
    <location>
        <begin position="44"/>
        <end position="266"/>
    </location>
</feature>
<dbReference type="GO" id="GO:0043190">
    <property type="term" value="C:ATP-binding cassette (ABC) transporter complex"/>
    <property type="evidence" value="ECO:0007669"/>
    <property type="project" value="InterPro"/>
</dbReference>
<evidence type="ECO:0000259" key="10">
    <source>
        <dbReference type="PROSITE" id="PS51012"/>
    </source>
</evidence>
<sequence length="273" mass="30909">MTTPLPQLPPAGRPAARSPWDVQRGVLFALLLREMKARVGGQWVGAVWTLMEPLMHTLVTLTIYAGIRGRVMPGAEFPVFLATGLLPFFLFQHIATRLMDGIDANRGLFAYRQVTPFDTLVSRTAVEAIMNMLVYIVTLGLLGWLGYHVWPVAPLEMIGVQLLMILLGFGYGMFAAVVSHERPRLRSFIRISMMPLYFASGILFPIHYAPPDLLHWLLYNPLLHLIELSRHAFMPDYWTPAGINLRYPVMFSLTLCALALLSYRADRWRLVTT</sequence>
<evidence type="ECO:0000256" key="8">
    <source>
        <dbReference type="ARBA" id="ARBA00023136"/>
    </source>
</evidence>
<dbReference type="InterPro" id="IPR000412">
    <property type="entry name" value="ABC_2_transport"/>
</dbReference>
<evidence type="ECO:0000256" key="2">
    <source>
        <dbReference type="ARBA" id="ARBA00007783"/>
    </source>
</evidence>
<dbReference type="InterPro" id="IPR013525">
    <property type="entry name" value="ABC2_TM"/>
</dbReference>
<evidence type="ECO:0000256" key="1">
    <source>
        <dbReference type="ARBA" id="ARBA00004429"/>
    </source>
</evidence>
<organism evidence="11 12">
    <name type="scientific">Rubrivivax albus</name>
    <dbReference type="NCBI Taxonomy" id="2499835"/>
    <lineage>
        <taxon>Bacteria</taxon>
        <taxon>Pseudomonadati</taxon>
        <taxon>Pseudomonadota</taxon>
        <taxon>Betaproteobacteria</taxon>
        <taxon>Burkholderiales</taxon>
        <taxon>Sphaerotilaceae</taxon>
        <taxon>Rubrivivax</taxon>
    </lineage>
</organism>
<comment type="subcellular location">
    <subcellularLocation>
        <location evidence="1 9">Cell inner membrane</location>
        <topology evidence="1 9">Multi-pass membrane protein</topology>
    </subcellularLocation>
</comment>
<evidence type="ECO:0000256" key="6">
    <source>
        <dbReference type="ARBA" id="ARBA00022692"/>
    </source>
</evidence>
<keyword evidence="5" id="KW-0997">Cell inner membrane</keyword>
<dbReference type="RefSeq" id="WP_128200204.1">
    <property type="nucleotide sequence ID" value="NZ_SACT01000008.1"/>
</dbReference>
<feature type="transmembrane region" description="Helical" evidence="9">
    <location>
        <begin position="191"/>
        <end position="209"/>
    </location>
</feature>
<feature type="transmembrane region" description="Helical" evidence="9">
    <location>
        <begin position="120"/>
        <end position="146"/>
    </location>
</feature>
<feature type="transmembrane region" description="Helical" evidence="9">
    <location>
        <begin position="43"/>
        <end position="67"/>
    </location>
</feature>
<dbReference type="GO" id="GO:0015920">
    <property type="term" value="P:lipopolysaccharide transport"/>
    <property type="evidence" value="ECO:0007669"/>
    <property type="project" value="TreeGrafter"/>
</dbReference>
<dbReference type="PANTHER" id="PTHR30413">
    <property type="entry name" value="INNER MEMBRANE TRANSPORT PERMEASE"/>
    <property type="match status" value="1"/>
</dbReference>
<evidence type="ECO:0000313" key="12">
    <source>
        <dbReference type="Proteomes" id="UP000288178"/>
    </source>
</evidence>
<evidence type="ECO:0000256" key="9">
    <source>
        <dbReference type="RuleBase" id="RU361157"/>
    </source>
</evidence>
<keyword evidence="7 9" id="KW-1133">Transmembrane helix</keyword>
<keyword evidence="8 9" id="KW-0472">Membrane</keyword>
<feature type="transmembrane region" description="Helical" evidence="9">
    <location>
        <begin position="158"/>
        <end position="179"/>
    </location>
</feature>
<dbReference type="OrthoDB" id="9814458at2"/>
<feature type="transmembrane region" description="Helical" evidence="9">
    <location>
        <begin position="79"/>
        <end position="99"/>
    </location>
</feature>
<dbReference type="PRINTS" id="PR00164">
    <property type="entry name" value="ABC2TRNSPORT"/>
</dbReference>
<evidence type="ECO:0000256" key="4">
    <source>
        <dbReference type="ARBA" id="ARBA00022475"/>
    </source>
</evidence>
<protein>
    <recommendedName>
        <fullName evidence="9">Transport permease protein</fullName>
    </recommendedName>
</protein>
<dbReference type="PROSITE" id="PS51012">
    <property type="entry name" value="ABC_TM2"/>
    <property type="match status" value="1"/>
</dbReference>
<dbReference type="AlphaFoldDB" id="A0A437JRH8"/>
<dbReference type="InterPro" id="IPR047817">
    <property type="entry name" value="ABC2_TM_bact-type"/>
</dbReference>
<gene>
    <name evidence="11" type="ORF">ENE75_20505</name>
</gene>
<evidence type="ECO:0000256" key="5">
    <source>
        <dbReference type="ARBA" id="ARBA00022519"/>
    </source>
</evidence>
<proteinExistence type="inferred from homology"/>
<keyword evidence="12" id="KW-1185">Reference proteome</keyword>
<dbReference type="GO" id="GO:0140359">
    <property type="term" value="F:ABC-type transporter activity"/>
    <property type="evidence" value="ECO:0007669"/>
    <property type="project" value="InterPro"/>
</dbReference>
<keyword evidence="4 9" id="KW-1003">Cell membrane</keyword>
<dbReference type="Pfam" id="PF01061">
    <property type="entry name" value="ABC2_membrane"/>
    <property type="match status" value="1"/>
</dbReference>
<name>A0A437JRH8_9BURK</name>
<keyword evidence="6 9" id="KW-0812">Transmembrane</keyword>
<feature type="transmembrane region" description="Helical" evidence="9">
    <location>
        <begin position="245"/>
        <end position="263"/>
    </location>
</feature>
<dbReference type="PANTHER" id="PTHR30413:SF8">
    <property type="entry name" value="TRANSPORT PERMEASE PROTEIN"/>
    <property type="match status" value="1"/>
</dbReference>